<proteinExistence type="predicted"/>
<dbReference type="SMART" id="SM01321">
    <property type="entry name" value="Y1_Tnp"/>
    <property type="match status" value="1"/>
</dbReference>
<dbReference type="PANTHER" id="PTHR34322">
    <property type="entry name" value="TRANSPOSASE, Y1_TNP DOMAIN-CONTAINING"/>
    <property type="match status" value="1"/>
</dbReference>
<feature type="domain" description="Transposase IS200-like" evidence="1">
    <location>
        <begin position="24"/>
        <end position="168"/>
    </location>
</feature>
<evidence type="ECO:0000259" key="1">
    <source>
        <dbReference type="SMART" id="SM01321"/>
    </source>
</evidence>
<dbReference type="GO" id="GO:0006313">
    <property type="term" value="P:DNA transposition"/>
    <property type="evidence" value="ECO:0007669"/>
    <property type="project" value="InterPro"/>
</dbReference>
<sequence>MKRYLDTESDLSFYHVIIKVPDNTFGNSNYAFQAEHKRRLKDLFFWLEEIYELKCLCYTIMSTHAHFIICREKDLEFKLSLKELALREQKYRGRKYPLDARSCEVRNFRFRLNDLSDFMGNLQKRFTRWYNKQGDRSRRGQLFNHNFKSVLLKDTKSLIHCMQYVEMNAVRAQMVKTPSEYEFTSWSDFNKKNSLGERLKRSFIYCLRKFNGGLQDMTDLQVFSLYTARLKLICRALYELGDFSKLDRTIVNELFLKKKKWTAAEAVALE</sequence>
<organism evidence="2 3">
    <name type="scientific">Lentisphaera araneosa HTCC2155</name>
    <dbReference type="NCBI Taxonomy" id="313628"/>
    <lineage>
        <taxon>Bacteria</taxon>
        <taxon>Pseudomonadati</taxon>
        <taxon>Lentisphaerota</taxon>
        <taxon>Lentisphaeria</taxon>
        <taxon>Lentisphaerales</taxon>
        <taxon>Lentisphaeraceae</taxon>
        <taxon>Lentisphaera</taxon>
    </lineage>
</organism>
<accession>A6DJM5</accession>
<dbReference type="PANTHER" id="PTHR34322:SF2">
    <property type="entry name" value="TRANSPOSASE IS200-LIKE DOMAIN-CONTAINING PROTEIN"/>
    <property type="match status" value="1"/>
</dbReference>
<keyword evidence="3" id="KW-1185">Reference proteome</keyword>
<dbReference type="Proteomes" id="UP000004947">
    <property type="component" value="Unassembled WGS sequence"/>
</dbReference>
<dbReference type="OrthoDB" id="9814067at2"/>
<dbReference type="SUPFAM" id="SSF143422">
    <property type="entry name" value="Transposase IS200-like"/>
    <property type="match status" value="1"/>
</dbReference>
<dbReference type="GO" id="GO:0003677">
    <property type="term" value="F:DNA binding"/>
    <property type="evidence" value="ECO:0007669"/>
    <property type="project" value="InterPro"/>
</dbReference>
<protein>
    <recommendedName>
        <fullName evidence="1">Transposase IS200-like domain-containing protein</fullName>
    </recommendedName>
</protein>
<dbReference type="EMBL" id="ABCK01000006">
    <property type="protein sequence ID" value="EDM28099.1"/>
    <property type="molecule type" value="Genomic_DNA"/>
</dbReference>
<dbReference type="eggNOG" id="COG1943">
    <property type="taxonomic scope" value="Bacteria"/>
</dbReference>
<dbReference type="AlphaFoldDB" id="A6DJM5"/>
<gene>
    <name evidence="2" type="ORF">LNTAR_12121</name>
</gene>
<reference evidence="2 3" key="1">
    <citation type="journal article" date="2010" name="J. Bacteriol.">
        <title>Genome sequence of Lentisphaera araneosa HTCC2155T, the type species of the order Lentisphaerales in the phylum Lentisphaerae.</title>
        <authorList>
            <person name="Thrash J.C."/>
            <person name="Cho J.C."/>
            <person name="Vergin K.L."/>
            <person name="Morris R.M."/>
            <person name="Giovannoni S.J."/>
        </authorList>
    </citation>
    <scope>NUCLEOTIDE SEQUENCE [LARGE SCALE GENOMIC DNA]</scope>
    <source>
        <strain evidence="2 3">HTCC2155</strain>
    </source>
</reference>
<dbReference type="Gene3D" id="3.30.70.1290">
    <property type="entry name" value="Transposase IS200-like"/>
    <property type="match status" value="1"/>
</dbReference>
<dbReference type="STRING" id="313628.LNTAR_12121"/>
<dbReference type="InterPro" id="IPR002686">
    <property type="entry name" value="Transposase_17"/>
</dbReference>
<comment type="caution">
    <text evidence="2">The sequence shown here is derived from an EMBL/GenBank/DDBJ whole genome shotgun (WGS) entry which is preliminary data.</text>
</comment>
<name>A6DJM5_9BACT</name>
<dbReference type="GO" id="GO:0004803">
    <property type="term" value="F:transposase activity"/>
    <property type="evidence" value="ECO:0007669"/>
    <property type="project" value="InterPro"/>
</dbReference>
<dbReference type="RefSeq" id="WP_007278093.1">
    <property type="nucleotide sequence ID" value="NZ_ABCK01000006.1"/>
</dbReference>
<evidence type="ECO:0000313" key="3">
    <source>
        <dbReference type="Proteomes" id="UP000004947"/>
    </source>
</evidence>
<evidence type="ECO:0000313" key="2">
    <source>
        <dbReference type="EMBL" id="EDM28099.1"/>
    </source>
</evidence>
<dbReference type="InterPro" id="IPR036515">
    <property type="entry name" value="Transposase_17_sf"/>
</dbReference>